<dbReference type="SUPFAM" id="SSF46894">
    <property type="entry name" value="C-terminal effector domain of the bipartite response regulators"/>
    <property type="match status" value="1"/>
</dbReference>
<evidence type="ECO:0000313" key="5">
    <source>
        <dbReference type="Proteomes" id="UP000008229"/>
    </source>
</evidence>
<organism evidence="4 5">
    <name type="scientific">Conexibacter woesei (strain DSM 14684 / CCUG 47730 / CIP 108061 / JCM 11494 / NBRC 100937 / ID131577)</name>
    <dbReference type="NCBI Taxonomy" id="469383"/>
    <lineage>
        <taxon>Bacteria</taxon>
        <taxon>Bacillati</taxon>
        <taxon>Actinomycetota</taxon>
        <taxon>Thermoleophilia</taxon>
        <taxon>Solirubrobacterales</taxon>
        <taxon>Conexibacteraceae</taxon>
        <taxon>Conexibacter</taxon>
    </lineage>
</organism>
<dbReference type="PANTHER" id="PTHR16305:SF35">
    <property type="entry name" value="TRANSCRIPTIONAL ACTIVATOR DOMAIN"/>
    <property type="match status" value="1"/>
</dbReference>
<dbReference type="InterPro" id="IPR011990">
    <property type="entry name" value="TPR-like_helical_dom_sf"/>
</dbReference>
<dbReference type="RefSeq" id="WP_012933941.1">
    <property type="nucleotide sequence ID" value="NC_013739.1"/>
</dbReference>
<evidence type="ECO:0000313" key="4">
    <source>
        <dbReference type="EMBL" id="ADB50890.1"/>
    </source>
</evidence>
<dbReference type="GO" id="GO:0003677">
    <property type="term" value="F:DNA binding"/>
    <property type="evidence" value="ECO:0007669"/>
    <property type="project" value="InterPro"/>
</dbReference>
<dbReference type="InterPro" id="IPR027417">
    <property type="entry name" value="P-loop_NTPase"/>
</dbReference>
<dbReference type="GO" id="GO:0005524">
    <property type="term" value="F:ATP binding"/>
    <property type="evidence" value="ECO:0007669"/>
    <property type="project" value="UniProtKB-KW"/>
</dbReference>
<dbReference type="InterPro" id="IPR041664">
    <property type="entry name" value="AAA_16"/>
</dbReference>
<keyword evidence="1" id="KW-0547">Nucleotide-binding</keyword>
<reference evidence="5" key="2">
    <citation type="submission" date="2010-01" db="EMBL/GenBank/DDBJ databases">
        <title>The complete genome of Conexibacter woesei DSM 14684.</title>
        <authorList>
            <consortium name="US DOE Joint Genome Institute (JGI-PGF)"/>
            <person name="Lucas S."/>
            <person name="Copeland A."/>
            <person name="Lapidus A."/>
            <person name="Glavina del Rio T."/>
            <person name="Dalin E."/>
            <person name="Tice H."/>
            <person name="Bruce D."/>
            <person name="Goodwin L."/>
            <person name="Pitluck S."/>
            <person name="Kyrpides N."/>
            <person name="Mavromatis K."/>
            <person name="Ivanova N."/>
            <person name="Mikhailova N."/>
            <person name="Chertkov O."/>
            <person name="Brettin T."/>
            <person name="Detter J.C."/>
            <person name="Han C."/>
            <person name="Larimer F."/>
            <person name="Land M."/>
            <person name="Hauser L."/>
            <person name="Markowitz V."/>
            <person name="Cheng J.-F."/>
            <person name="Hugenholtz P."/>
            <person name="Woyke T."/>
            <person name="Wu D."/>
            <person name="Pukall R."/>
            <person name="Steenblock K."/>
            <person name="Schneider S."/>
            <person name="Klenk H.-P."/>
            <person name="Eisen J.A."/>
        </authorList>
    </citation>
    <scope>NUCLEOTIDE SEQUENCE [LARGE SCALE GENOMIC DNA]</scope>
    <source>
        <strain evidence="5">DSM 14684 / CIP 108061 / JCM 11494 / NBRC 100937 / ID131577</strain>
    </source>
</reference>
<dbReference type="eggNOG" id="COG2909">
    <property type="taxonomic scope" value="Bacteria"/>
</dbReference>
<protein>
    <submittedName>
        <fullName evidence="4">Transcriptional regulator, LuxR family</fullName>
    </submittedName>
</protein>
<dbReference type="Pfam" id="PF13191">
    <property type="entry name" value="AAA_16"/>
    <property type="match status" value="1"/>
</dbReference>
<evidence type="ECO:0000259" key="3">
    <source>
        <dbReference type="PROSITE" id="PS50043"/>
    </source>
</evidence>
<dbReference type="AlphaFoldDB" id="D3F7M8"/>
<proteinExistence type="predicted"/>
<dbReference type="STRING" id="469383.Cwoe_2467"/>
<dbReference type="GO" id="GO:0005737">
    <property type="term" value="C:cytoplasm"/>
    <property type="evidence" value="ECO:0007669"/>
    <property type="project" value="TreeGrafter"/>
</dbReference>
<dbReference type="PROSITE" id="PS00622">
    <property type="entry name" value="HTH_LUXR_1"/>
    <property type="match status" value="1"/>
</dbReference>
<dbReference type="PROSITE" id="PS50043">
    <property type="entry name" value="HTH_LUXR_2"/>
    <property type="match status" value="1"/>
</dbReference>
<dbReference type="InterPro" id="IPR036388">
    <property type="entry name" value="WH-like_DNA-bd_sf"/>
</dbReference>
<dbReference type="Gene3D" id="1.25.40.10">
    <property type="entry name" value="Tetratricopeptide repeat domain"/>
    <property type="match status" value="1"/>
</dbReference>
<keyword evidence="2" id="KW-0067">ATP-binding</keyword>
<evidence type="ECO:0000256" key="2">
    <source>
        <dbReference type="ARBA" id="ARBA00022840"/>
    </source>
</evidence>
<dbReference type="SMART" id="SM00421">
    <property type="entry name" value="HTH_LUXR"/>
    <property type="match status" value="1"/>
</dbReference>
<dbReference type="OrthoDB" id="3178131at2"/>
<reference evidence="4 5" key="1">
    <citation type="journal article" date="2010" name="Stand. Genomic Sci.">
        <title>Complete genome sequence of Conexibacter woesei type strain (ID131577).</title>
        <authorList>
            <person name="Pukall R."/>
            <person name="Lapidus A."/>
            <person name="Glavina Del Rio T."/>
            <person name="Copeland A."/>
            <person name="Tice H."/>
            <person name="Cheng J.-F."/>
            <person name="Lucas S."/>
            <person name="Chen F."/>
            <person name="Nolan M."/>
            <person name="Bruce D."/>
            <person name="Goodwin L."/>
            <person name="Pitluck S."/>
            <person name="Mavromatis K."/>
            <person name="Ivanova N."/>
            <person name="Ovchinnikova G."/>
            <person name="Pati A."/>
            <person name="Chen A."/>
            <person name="Palaniappan K."/>
            <person name="Land M."/>
            <person name="Hauser L."/>
            <person name="Chang Y.-J."/>
            <person name="Jeffries C.D."/>
            <person name="Chain P."/>
            <person name="Meincke L."/>
            <person name="Sims D."/>
            <person name="Brettin T."/>
            <person name="Detter J.C."/>
            <person name="Rohde M."/>
            <person name="Goeker M."/>
            <person name="Bristow J."/>
            <person name="Eisen J.A."/>
            <person name="Markowitz V."/>
            <person name="Kyrpides N.C."/>
            <person name="Klenk H.-P."/>
            <person name="Hugenholtz P."/>
        </authorList>
    </citation>
    <scope>NUCLEOTIDE SEQUENCE [LARGE SCALE GENOMIC DNA]</scope>
    <source>
        <strain evidence="5">DSM 14684 / CIP 108061 / JCM 11494 / NBRC 100937 / ID131577</strain>
    </source>
</reference>
<dbReference type="HOGENOM" id="CLU_006850_4_1_11"/>
<dbReference type="InterPro" id="IPR016032">
    <property type="entry name" value="Sig_transdc_resp-reg_C-effctor"/>
</dbReference>
<evidence type="ECO:0000256" key="1">
    <source>
        <dbReference type="ARBA" id="ARBA00022741"/>
    </source>
</evidence>
<dbReference type="Proteomes" id="UP000008229">
    <property type="component" value="Chromosome"/>
</dbReference>
<sequence length="915" mass="95021">MLEGRAHELERIGELLEGARRGRGRALLLHGEAGIGKTSLLAAAAARGADLTVLRTSGHEAETGLPFTALRRLVEPLLALRERLPPVQAHALGTALALEPPSPQERLAVPIALLALVRLAAAERPLLALVDDVQWLDPASREAILFAARRLGSAGGAALLLARRDGDGVGAPADVGGLDRLAVGPLDAASARALLRRAPEPLADAAQRAVAAAAGGNPLALVELSAGLTPAQRAGRAPLDAPPRPGPLLEASFARRLTDLAPAERWAVTLAAAMEHGPLAWLLAALSESGAAACAVDAAERARIVVVADGEVALRHPLLRAAAYHAATADERQAAHRALAATAPDPRRRAWQLAGAAGAADPGVAAALEEAARDARAIGGYAEAASAFARAAELSGAESARGLRELEAAHDLATTGELDRALGFLDAAELRDGADLLAIARLRGNLEIRRGDPHGAYRKLIAEGERNLAEGDRAAAATLFLEASVAPMLTGDLDQQQHVVDRALAAARPVGGEPLVLAELVAAELLAVRGRDAEGEAGLAAAAARLGEVDLLAAEMIVGMAAQASMWLGAFDRAEEIVGRMLDACRAARALGRMHYPLSVRAQIAWRRGDWDAALRDVEEAVQLARATGQEALLAFVLAIHARVLAGRGETATARALLAEALEITDRERADGIAVHAHASLALVELVDGRPLAAAAAARRADEVEAPLGLRQPTACLAAADELDGLLLAGRTDEARAALDALAARARDGGSAWAAAVVARGEVALAADADVGARAEAAVAACAGLGMPFEQARTELAIGERLRRGPRRADARAPLARALELFERLGAVPFAERSRVGLEPVSTRAAEAEPPRLVGVELRLARLVAEGRTNREIAAALQLGEKTLERRLTALYRRLGIASRTELARFAGDDAGRHA</sequence>
<dbReference type="SUPFAM" id="SSF48452">
    <property type="entry name" value="TPR-like"/>
    <property type="match status" value="1"/>
</dbReference>
<dbReference type="CDD" id="cd06170">
    <property type="entry name" value="LuxR_C_like"/>
    <property type="match status" value="1"/>
</dbReference>
<keyword evidence="5" id="KW-1185">Reference proteome</keyword>
<dbReference type="InterPro" id="IPR000792">
    <property type="entry name" value="Tscrpt_reg_LuxR_C"/>
</dbReference>
<dbReference type="GO" id="GO:0006355">
    <property type="term" value="P:regulation of DNA-templated transcription"/>
    <property type="evidence" value="ECO:0007669"/>
    <property type="project" value="InterPro"/>
</dbReference>
<dbReference type="Pfam" id="PF00196">
    <property type="entry name" value="GerE"/>
    <property type="match status" value="1"/>
</dbReference>
<dbReference type="PANTHER" id="PTHR16305">
    <property type="entry name" value="TESTICULAR SOLUBLE ADENYLYL CYCLASE"/>
    <property type="match status" value="1"/>
</dbReference>
<dbReference type="KEGG" id="cwo:Cwoe_2467"/>
<gene>
    <name evidence="4" type="ordered locus">Cwoe_2467</name>
</gene>
<feature type="domain" description="HTH luxR-type" evidence="3">
    <location>
        <begin position="846"/>
        <end position="911"/>
    </location>
</feature>
<dbReference type="Gene3D" id="3.40.50.300">
    <property type="entry name" value="P-loop containing nucleotide triphosphate hydrolases"/>
    <property type="match status" value="1"/>
</dbReference>
<dbReference type="Gene3D" id="1.10.10.10">
    <property type="entry name" value="Winged helix-like DNA-binding domain superfamily/Winged helix DNA-binding domain"/>
    <property type="match status" value="1"/>
</dbReference>
<name>D3F7M8_CONWI</name>
<dbReference type="SUPFAM" id="SSF52540">
    <property type="entry name" value="P-loop containing nucleoside triphosphate hydrolases"/>
    <property type="match status" value="1"/>
</dbReference>
<dbReference type="EMBL" id="CP001854">
    <property type="protein sequence ID" value="ADB50890.1"/>
    <property type="molecule type" value="Genomic_DNA"/>
</dbReference>
<accession>D3F7M8</accession>
<dbReference type="GO" id="GO:0004016">
    <property type="term" value="F:adenylate cyclase activity"/>
    <property type="evidence" value="ECO:0007669"/>
    <property type="project" value="TreeGrafter"/>
</dbReference>